<sequence>MLRLPVSRALAGVAQSSKGCITTKNNVRTAATAVSNLVEVFVDGKSLMVEPGTTVLQACEKVGVQIPRFCYHDRLSVAGNCRMCLVEIEKAPKPVAACAMPVMKGWNILTSSEKTKKAREGVMEFLLANHPLDCPICDQGGECDLQDQSMMFGSDRSRFTEGKRAVEDKNIGPLIKTIMTRCIQCTRCIRFASEVAGVDDLGTTGRGNEMQVGTYVEKMFMSEMSGNVIDICPVGALTSKPYAFTSRPWETRKTESIDVLDAVGSNIVVSTRGGEVMRVLPKLNEDVNEEWISDKTRFAYDGLKRQRLTQPMVKNSAGQLVPTSWEDVLTRVAGALQGAQGNDVAAIAGGLVDAEALVALKDLLNRLNSDNLCTEEVFPMAGAGTDLRSNYLLNTKITGVEEADLLLLVGTNPRFEAPLFNARIRKRCKMLLSPQKTRRECFFTGLAQECPYVDYADVHKDKSHVMYEGKHIHFSEVDNKPLCSYSPKLCKQRRLNGYAFCIRHVLEDKTAPFKQCEYVAKYNSQRCTNPIPKSEDRSSSDVKKVYTHLQEQCWFKSEYSLILKERKKKNDPMEEIRSRPHLESVALNITVPSLALKTPNGLDGPVLSSPRSRLAVPFPEAELLDPFAFHEDDTDGDEAAPRKGSAVKKKLQSKLALNQRLRLRETTAEILKIQPEHFSPSPAPCPPRLQQQHHHHQQQHHHSPPHPHHHHQQQPPQPQHSFHLSPLPNPPSCLPGLPLGLICKPPPPQTSSLSAQGLTPGTLPTIAQHAGHSPSKKPLAEVFLPPTLLPPAPTAVMDSPKPKAVILKPTNFTPPPACLSRLQRLVKLCTQHQQQDGDLFPHLGLDWSEDSAEDDDEVEHLPPYQYAWRLRERYSQDNSEDEVGASRSNRLARLCSYLQQKYKHLCRLERAATRQKRCQYAFRKALLHAASKDPDCAGQLIQELRMATRTQTSVRKPERRDTNPGLYILVNRSQQLFSSCTAKFADGQQCSIPVFDITHQTPLCEEHAKKMDNFLRGDNNRKVQHQQQRKPRKKTKPPALTKKHKKKRRRGPRRPQKPIPPAVPQGNLGMPSSLALPAQAASIRSPSTPELSTDELPDDITNDISDIPNDLELNQEDFSDVLPRLPDDLQDFDLFEGKNGELLPTTEEAEELERALQAMTSYTASLECLSSMGELTQSDTVGVQELSVHRGMGVFSTPAVSASGMATLGRAVVNSELGDLLNGRIPTENFSSLELDENLLHSANGQFPAPPPPAPSSSTVSLTTTTSSNPLLNHSPLAERTFPPPPFPGLRVGSHASPRTHPSQLLGKAEELLSPRQQYSSEHSHSSPHGSHYSSEHVPSPYSDHITSPHPTSFPTGDSSSMAATFQAEAPLMVPPILSGQLEVPHSGVPINPRPQWNNISINLTDPTQFGNLIGSDRHLITSLSTPPSTSHSVTIQPSAALPALPQTNFSSLPAAMGSSAAPSSSSHDLLTSKPPKQQLPQFSAAFGHQLSSHSGIPKDVQPSHSSTAPPTGFTVAGATAASASNVTSPFTTQK</sequence>
<evidence type="ECO:0000256" key="12">
    <source>
        <dbReference type="ARBA" id="ARBA00034078"/>
    </source>
</evidence>
<dbReference type="SMART" id="SM00929">
    <property type="entry name" value="NADH-G_4Fe-4S_3"/>
    <property type="match status" value="1"/>
</dbReference>
<feature type="compositionally biased region" description="Basic residues" evidence="15">
    <location>
        <begin position="1022"/>
        <end position="1056"/>
    </location>
</feature>
<dbReference type="PROSITE" id="PS00641">
    <property type="entry name" value="COMPLEX1_75K_1"/>
    <property type="match status" value="1"/>
</dbReference>
<dbReference type="GO" id="GO:0016651">
    <property type="term" value="F:oxidoreductase activity, acting on NAD(P)H"/>
    <property type="evidence" value="ECO:0007669"/>
    <property type="project" value="InterPro"/>
</dbReference>
<evidence type="ECO:0000259" key="18">
    <source>
        <dbReference type="PROSITE" id="PS51839"/>
    </source>
</evidence>
<evidence type="ECO:0000313" key="20">
    <source>
        <dbReference type="Proteomes" id="UP000289886"/>
    </source>
</evidence>
<dbReference type="GO" id="GO:0042773">
    <property type="term" value="P:ATP synthesis coupled electron transport"/>
    <property type="evidence" value="ECO:0007669"/>
    <property type="project" value="InterPro"/>
</dbReference>
<evidence type="ECO:0000256" key="14">
    <source>
        <dbReference type="RuleBase" id="RU004523"/>
    </source>
</evidence>
<name>A0A444UCF0_ACIRT</name>
<evidence type="ECO:0000259" key="16">
    <source>
        <dbReference type="PROSITE" id="PS51085"/>
    </source>
</evidence>
<evidence type="ECO:0000256" key="15">
    <source>
        <dbReference type="SAM" id="MobiDB-lite"/>
    </source>
</evidence>
<evidence type="ECO:0000256" key="9">
    <source>
        <dbReference type="ARBA" id="ARBA00023014"/>
    </source>
</evidence>
<evidence type="ECO:0000256" key="4">
    <source>
        <dbReference type="ARBA" id="ARBA00013888"/>
    </source>
</evidence>
<dbReference type="GO" id="GO:0045271">
    <property type="term" value="C:respiratory chain complex I"/>
    <property type="evidence" value="ECO:0007669"/>
    <property type="project" value="UniProtKB-ARBA"/>
</dbReference>
<comment type="caution">
    <text evidence="19">The sequence shown here is derived from an EMBL/GenBank/DDBJ whole genome shotgun (WGS) entry which is preliminary data.</text>
</comment>
<feature type="compositionally biased region" description="Polar residues" evidence="15">
    <location>
        <begin position="750"/>
        <end position="759"/>
    </location>
</feature>
<feature type="domain" description="4Fe-4S His(Cys)3-ligated-type" evidence="18">
    <location>
        <begin position="114"/>
        <end position="153"/>
    </location>
</feature>
<feature type="region of interest" description="Disordered" evidence="15">
    <location>
        <begin position="1454"/>
        <end position="1535"/>
    </location>
</feature>
<feature type="domain" description="2Fe-2S ferredoxin-type" evidence="16">
    <location>
        <begin position="36"/>
        <end position="114"/>
    </location>
</feature>
<evidence type="ECO:0000256" key="7">
    <source>
        <dbReference type="ARBA" id="ARBA00022967"/>
    </source>
</evidence>
<keyword evidence="7" id="KW-1278">Translocase</keyword>
<dbReference type="SUPFAM" id="SSF54862">
    <property type="entry name" value="4Fe-4S ferredoxins"/>
    <property type="match status" value="1"/>
</dbReference>
<evidence type="ECO:0000256" key="2">
    <source>
        <dbReference type="ARBA" id="ARBA00004123"/>
    </source>
</evidence>
<organism evidence="19 20">
    <name type="scientific">Acipenser ruthenus</name>
    <name type="common">Sterlet sturgeon</name>
    <dbReference type="NCBI Taxonomy" id="7906"/>
    <lineage>
        <taxon>Eukaryota</taxon>
        <taxon>Metazoa</taxon>
        <taxon>Chordata</taxon>
        <taxon>Craniata</taxon>
        <taxon>Vertebrata</taxon>
        <taxon>Euteleostomi</taxon>
        <taxon>Actinopterygii</taxon>
        <taxon>Chondrostei</taxon>
        <taxon>Acipenseriformes</taxon>
        <taxon>Acipenseridae</taxon>
        <taxon>Acipenser</taxon>
    </lineage>
</organism>
<dbReference type="SUPFAM" id="SSF54292">
    <property type="entry name" value="2Fe-2S ferredoxin-like"/>
    <property type="match status" value="1"/>
</dbReference>
<keyword evidence="10" id="KW-0520">NAD</keyword>
<keyword evidence="11" id="KW-0539">Nucleus</keyword>
<evidence type="ECO:0000256" key="8">
    <source>
        <dbReference type="ARBA" id="ARBA00023004"/>
    </source>
</evidence>
<feature type="compositionally biased region" description="Low complexity" evidence="15">
    <location>
        <begin position="1454"/>
        <end position="1467"/>
    </location>
</feature>
<dbReference type="FunFam" id="3.30.70.20:FF:000002">
    <property type="entry name" value="NADH-ubiquinone oxidoreductase 75 kDa subunit"/>
    <property type="match status" value="1"/>
</dbReference>
<dbReference type="InterPro" id="IPR019574">
    <property type="entry name" value="NADH_UbQ_OxRdtase_Gsu_4Fe4S-bd"/>
</dbReference>
<dbReference type="InterPro" id="IPR010228">
    <property type="entry name" value="NADH_UbQ_OxRdtase_Gsu"/>
</dbReference>
<comment type="cofactor">
    <cofactor evidence="12">
        <name>[2Fe-2S] cluster</name>
        <dbReference type="ChEBI" id="CHEBI:190135"/>
    </cofactor>
</comment>
<feature type="compositionally biased region" description="Low complexity" evidence="15">
    <location>
        <begin position="1256"/>
        <end position="1275"/>
    </location>
</feature>
<dbReference type="Gene3D" id="3.30.70.20">
    <property type="match status" value="1"/>
</dbReference>
<keyword evidence="20" id="KW-1185">Reference proteome</keyword>
<dbReference type="CDD" id="cd00207">
    <property type="entry name" value="fer2"/>
    <property type="match status" value="1"/>
</dbReference>
<dbReference type="InterPro" id="IPR006656">
    <property type="entry name" value="Mopterin_OxRdtase"/>
</dbReference>
<feature type="compositionally biased region" description="Acidic residues" evidence="15">
    <location>
        <begin position="1092"/>
        <end position="1101"/>
    </location>
</feature>
<evidence type="ECO:0000256" key="1">
    <source>
        <dbReference type="ARBA" id="ARBA00001966"/>
    </source>
</evidence>
<dbReference type="InterPro" id="IPR054351">
    <property type="entry name" value="NADH_UbQ_OxRdtase_ferredoxin"/>
</dbReference>
<dbReference type="PROSITE" id="PS00642">
    <property type="entry name" value="COMPLEX1_75K_2"/>
    <property type="match status" value="1"/>
</dbReference>
<dbReference type="Proteomes" id="UP000289886">
    <property type="component" value="Unassembled WGS sequence"/>
</dbReference>
<evidence type="ECO:0000256" key="10">
    <source>
        <dbReference type="ARBA" id="ARBA00023027"/>
    </source>
</evidence>
<keyword evidence="8" id="KW-0408">Iron</keyword>
<feature type="region of interest" description="Disordered" evidence="15">
    <location>
        <begin position="1242"/>
        <end position="1361"/>
    </location>
</feature>
<evidence type="ECO:0000256" key="13">
    <source>
        <dbReference type="ARBA" id="ARBA00049551"/>
    </source>
</evidence>
<dbReference type="InterPro" id="IPR025927">
    <property type="entry name" value="Znf_KANL2-like"/>
</dbReference>
<dbReference type="GO" id="GO:0051539">
    <property type="term" value="F:4 iron, 4 sulfur cluster binding"/>
    <property type="evidence" value="ECO:0007669"/>
    <property type="project" value="UniProtKB-KW"/>
</dbReference>
<dbReference type="InterPro" id="IPR001041">
    <property type="entry name" value="2Fe-2S_ferredoxin-type"/>
</dbReference>
<dbReference type="InterPro" id="IPR036010">
    <property type="entry name" value="2Fe-2S_ferredoxin-like_sf"/>
</dbReference>
<feature type="region of interest" description="Disordered" evidence="15">
    <location>
        <begin position="676"/>
        <end position="730"/>
    </location>
</feature>
<keyword evidence="9" id="KW-0411">Iron-sulfur</keyword>
<dbReference type="FunFam" id="3.30.200.210:FF:000002">
    <property type="entry name" value="NADH-ubiquinone oxidoreductase 75 kDa subunit"/>
    <property type="match status" value="1"/>
</dbReference>
<dbReference type="PROSITE" id="PS00643">
    <property type="entry name" value="COMPLEX1_75K_3"/>
    <property type="match status" value="1"/>
</dbReference>
<feature type="compositionally biased region" description="Low complexity" evidence="15">
    <location>
        <begin position="1327"/>
        <end position="1337"/>
    </location>
</feature>
<feature type="compositionally biased region" description="Polar residues" evidence="15">
    <location>
        <begin position="1345"/>
        <end position="1361"/>
    </location>
</feature>
<comment type="similarity">
    <text evidence="3 14">Belongs to the complex I 75 kDa subunit family.</text>
</comment>
<comment type="cofactor">
    <cofactor evidence="1">
        <name>[4Fe-4S] cluster</name>
        <dbReference type="ChEBI" id="CHEBI:49883"/>
    </cofactor>
</comment>
<proteinExistence type="inferred from homology"/>
<dbReference type="Pfam" id="PF00384">
    <property type="entry name" value="Molybdopterin"/>
    <property type="match status" value="1"/>
</dbReference>
<dbReference type="GO" id="GO:0005743">
    <property type="term" value="C:mitochondrial inner membrane"/>
    <property type="evidence" value="ECO:0007669"/>
    <property type="project" value="UniProtKB-ARBA"/>
</dbReference>
<dbReference type="Pfam" id="PF13891">
    <property type="entry name" value="zf-C3HC3H_KANSL2"/>
    <property type="match status" value="2"/>
</dbReference>
<dbReference type="Pfam" id="PF10588">
    <property type="entry name" value="NADH-G_4Fe-4S_3"/>
    <property type="match status" value="1"/>
</dbReference>
<protein>
    <recommendedName>
        <fullName evidence="4">NADH-ubiquinone oxidoreductase 75 kDa subunit, mitochondrial</fullName>
    </recommendedName>
</protein>
<dbReference type="PROSITE" id="PS51839">
    <property type="entry name" value="4FE4S_HC3"/>
    <property type="match status" value="1"/>
</dbReference>
<accession>A0A444UCF0</accession>
<gene>
    <name evidence="19" type="ORF">EOD39_1429</name>
</gene>
<feature type="domain" description="4Fe-4S Mo/W bis-MGD-type" evidence="17">
    <location>
        <begin position="251"/>
        <end position="307"/>
    </location>
</feature>
<evidence type="ECO:0000256" key="3">
    <source>
        <dbReference type="ARBA" id="ARBA00005404"/>
    </source>
</evidence>
<feature type="compositionally biased region" description="Low complexity" evidence="15">
    <location>
        <begin position="1071"/>
        <end position="1082"/>
    </location>
</feature>
<dbReference type="Gene3D" id="3.10.20.740">
    <property type="match status" value="1"/>
</dbReference>
<feature type="region of interest" description="Disordered" evidence="15">
    <location>
        <begin position="1016"/>
        <end position="1109"/>
    </location>
</feature>
<reference evidence="19 20" key="1">
    <citation type="submission" date="2019-01" db="EMBL/GenBank/DDBJ databases">
        <title>Draft Genome and Complete Hox-Cluster Characterization of the Sterlet Sturgeon (Acipenser ruthenus).</title>
        <authorList>
            <person name="Wei Q."/>
        </authorList>
    </citation>
    <scope>NUCLEOTIDE SEQUENCE [LARGE SCALE GENOMIC DNA]</scope>
    <source>
        <strain evidence="19">WHYD16114868_AA</strain>
        <tissue evidence="19">Blood</tissue>
    </source>
</reference>
<dbReference type="GO" id="GO:0046872">
    <property type="term" value="F:metal ion binding"/>
    <property type="evidence" value="ECO:0007669"/>
    <property type="project" value="UniProtKB-KW"/>
</dbReference>
<dbReference type="GO" id="GO:0005634">
    <property type="term" value="C:nucleus"/>
    <property type="evidence" value="ECO:0007669"/>
    <property type="project" value="UniProtKB-SubCell"/>
</dbReference>
<feature type="compositionally biased region" description="Basic residues" evidence="15">
    <location>
        <begin position="691"/>
        <end position="712"/>
    </location>
</feature>
<feature type="region of interest" description="Disordered" evidence="15">
    <location>
        <begin position="744"/>
        <end position="773"/>
    </location>
</feature>
<dbReference type="InterPro" id="IPR000283">
    <property type="entry name" value="NADH_UbQ_OxRdtase_75kDa_su_CS"/>
</dbReference>
<dbReference type="GO" id="GO:0008137">
    <property type="term" value="F:NADH dehydrogenase (ubiquinone) activity"/>
    <property type="evidence" value="ECO:0007669"/>
    <property type="project" value="UniProtKB-EC"/>
</dbReference>
<comment type="catalytic activity">
    <reaction evidence="13">
        <text>a ubiquinone + NADH + 5 H(+)(in) = a ubiquinol + NAD(+) + 4 H(+)(out)</text>
        <dbReference type="Rhea" id="RHEA:29091"/>
        <dbReference type="Rhea" id="RHEA-COMP:9565"/>
        <dbReference type="Rhea" id="RHEA-COMP:9566"/>
        <dbReference type="ChEBI" id="CHEBI:15378"/>
        <dbReference type="ChEBI" id="CHEBI:16389"/>
        <dbReference type="ChEBI" id="CHEBI:17976"/>
        <dbReference type="ChEBI" id="CHEBI:57540"/>
        <dbReference type="ChEBI" id="CHEBI:57945"/>
        <dbReference type="EC" id="7.1.1.2"/>
    </reaction>
</comment>
<dbReference type="Pfam" id="PF22117">
    <property type="entry name" value="Fer4_Nqo3"/>
    <property type="match status" value="1"/>
</dbReference>
<feature type="compositionally biased region" description="Polar residues" evidence="15">
    <location>
        <begin position="1522"/>
        <end position="1535"/>
    </location>
</feature>
<dbReference type="Pfam" id="PF22151">
    <property type="entry name" value="Fer4_NDSU1"/>
    <property type="match status" value="1"/>
</dbReference>
<dbReference type="EMBL" id="SCEB01214839">
    <property type="protein sequence ID" value="RXM32853.1"/>
    <property type="molecule type" value="Genomic_DNA"/>
</dbReference>
<evidence type="ECO:0000256" key="6">
    <source>
        <dbReference type="ARBA" id="ARBA00022723"/>
    </source>
</evidence>
<keyword evidence="6" id="KW-0479">Metal-binding</keyword>
<dbReference type="Pfam" id="PF13510">
    <property type="entry name" value="Fer2_4"/>
    <property type="match status" value="1"/>
</dbReference>
<evidence type="ECO:0000256" key="5">
    <source>
        <dbReference type="ARBA" id="ARBA00022485"/>
    </source>
</evidence>
<keyword evidence="5" id="KW-0004">4Fe-4S</keyword>
<dbReference type="PANTHER" id="PTHR16198:SF2">
    <property type="entry name" value="INO80 COMPLEX SUBUNIT D"/>
    <property type="match status" value="1"/>
</dbReference>
<dbReference type="SUPFAM" id="SSF53706">
    <property type="entry name" value="Formate dehydrogenase/DMSO reductase, domains 1-3"/>
    <property type="match status" value="1"/>
</dbReference>
<evidence type="ECO:0000313" key="19">
    <source>
        <dbReference type="EMBL" id="RXM32853.1"/>
    </source>
</evidence>
<dbReference type="FunFam" id="3.10.20.740:FF:000001">
    <property type="entry name" value="NADH-quinone oxidoreductase subunit G"/>
    <property type="match status" value="1"/>
</dbReference>
<evidence type="ECO:0000256" key="11">
    <source>
        <dbReference type="ARBA" id="ARBA00023242"/>
    </source>
</evidence>
<dbReference type="PROSITE" id="PS51669">
    <property type="entry name" value="4FE4S_MOW_BIS_MGD"/>
    <property type="match status" value="1"/>
</dbReference>
<evidence type="ECO:0000259" key="17">
    <source>
        <dbReference type="PROSITE" id="PS51669"/>
    </source>
</evidence>
<dbReference type="Gene3D" id="3.30.200.210">
    <property type="match status" value="1"/>
</dbReference>
<dbReference type="PROSITE" id="PS51085">
    <property type="entry name" value="2FE2S_FER_2"/>
    <property type="match status" value="1"/>
</dbReference>
<dbReference type="InterPro" id="IPR006963">
    <property type="entry name" value="Mopterin_OxRdtase_4Fe-4S_dom"/>
</dbReference>
<dbReference type="PANTHER" id="PTHR16198">
    <property type="match status" value="1"/>
</dbReference>
<dbReference type="NCBIfam" id="TIGR01973">
    <property type="entry name" value="NuoG"/>
    <property type="match status" value="1"/>
</dbReference>
<comment type="subcellular location">
    <subcellularLocation>
        <location evidence="2">Nucleus</location>
    </subcellularLocation>
</comment>